<name>A0A848H6W8_9BURK</name>
<reference evidence="2 3" key="1">
    <citation type="submission" date="2020-04" db="EMBL/GenBank/DDBJ databases">
        <title>Ramlibacter sp. G-1-2-2 isolated from soil.</title>
        <authorList>
            <person name="Dahal R.H."/>
        </authorList>
    </citation>
    <scope>NUCLEOTIDE SEQUENCE [LARGE SCALE GENOMIC DNA]</scope>
    <source>
        <strain evidence="2 3">G-1-2-2</strain>
    </source>
</reference>
<dbReference type="Proteomes" id="UP000541185">
    <property type="component" value="Unassembled WGS sequence"/>
</dbReference>
<organism evidence="2 3">
    <name type="scientific">Ramlibacter agri</name>
    <dbReference type="NCBI Taxonomy" id="2728837"/>
    <lineage>
        <taxon>Bacteria</taxon>
        <taxon>Pseudomonadati</taxon>
        <taxon>Pseudomonadota</taxon>
        <taxon>Betaproteobacteria</taxon>
        <taxon>Burkholderiales</taxon>
        <taxon>Comamonadaceae</taxon>
        <taxon>Ramlibacter</taxon>
    </lineage>
</organism>
<evidence type="ECO:0000256" key="1">
    <source>
        <dbReference type="SAM" id="MobiDB-lite"/>
    </source>
</evidence>
<proteinExistence type="predicted"/>
<evidence type="ECO:0000313" key="3">
    <source>
        <dbReference type="Proteomes" id="UP000541185"/>
    </source>
</evidence>
<evidence type="ECO:0000313" key="2">
    <source>
        <dbReference type="EMBL" id="NML45070.1"/>
    </source>
</evidence>
<dbReference type="EMBL" id="JABBFX010000001">
    <property type="protein sequence ID" value="NML45070.1"/>
    <property type="molecule type" value="Genomic_DNA"/>
</dbReference>
<keyword evidence="3" id="KW-1185">Reference proteome</keyword>
<sequence>MTKHPLSFLAGFLAGAVALHYLVRAQAVQATPRLRAMARRPPDPDLQLRDRIRSRLGRAVANPKAVQVEVHDSHVMLRGHVLKNEVDALLGEVQRAAGSNQVHADLRAHDQPEDIPAEAGRGDASHGGATTWH</sequence>
<evidence type="ECO:0008006" key="4">
    <source>
        <dbReference type="Google" id="ProtNLM"/>
    </source>
</evidence>
<accession>A0A848H6W8</accession>
<comment type="caution">
    <text evidence="2">The sequence shown here is derived from an EMBL/GenBank/DDBJ whole genome shotgun (WGS) entry which is preliminary data.</text>
</comment>
<feature type="region of interest" description="Disordered" evidence="1">
    <location>
        <begin position="113"/>
        <end position="133"/>
    </location>
</feature>
<dbReference type="AlphaFoldDB" id="A0A848H6W8"/>
<gene>
    <name evidence="2" type="ORF">HHL11_15030</name>
</gene>
<dbReference type="RefSeq" id="WP_169419160.1">
    <property type="nucleotide sequence ID" value="NZ_JABBFX010000001.1"/>
</dbReference>
<protein>
    <recommendedName>
        <fullName evidence="4">BON domain-containing protein</fullName>
    </recommendedName>
</protein>